<evidence type="ECO:0000313" key="2">
    <source>
        <dbReference type="Proteomes" id="UP000266340"/>
    </source>
</evidence>
<gene>
    <name evidence="1" type="ORF">D3H35_29610</name>
</gene>
<organism evidence="1 2">
    <name type="scientific">Cohnella faecalis</name>
    <dbReference type="NCBI Taxonomy" id="2315694"/>
    <lineage>
        <taxon>Bacteria</taxon>
        <taxon>Bacillati</taxon>
        <taxon>Bacillota</taxon>
        <taxon>Bacilli</taxon>
        <taxon>Bacillales</taxon>
        <taxon>Paenibacillaceae</taxon>
        <taxon>Cohnella</taxon>
    </lineage>
</organism>
<accession>A0A398CJZ0</accession>
<comment type="caution">
    <text evidence="1">The sequence shown here is derived from an EMBL/GenBank/DDBJ whole genome shotgun (WGS) entry which is preliminary data.</text>
</comment>
<reference evidence="1 2" key="1">
    <citation type="submission" date="2018-09" db="EMBL/GenBank/DDBJ databases">
        <title>Cohnella cavernae sp. nov., isolated from a karst cave.</title>
        <authorList>
            <person name="Zhu H."/>
        </authorList>
    </citation>
    <scope>NUCLEOTIDE SEQUENCE [LARGE SCALE GENOMIC DNA]</scope>
    <source>
        <strain evidence="1 2">K2E09-144</strain>
    </source>
</reference>
<sequence length="171" mass="19586">MTTHCQRCVSEDDFAKASLFMLAHKRDLHLSYTTLEMVTLIYSYITQGHLICTIDADHRVVAVGAYYYGTPDQEFQDKDVALLDIAIIDKGFRGSRLFIQGLQYMVNAIGEEHPEVRELRLAALAGNDYLCRLYAKFTSSRFDREGTHGKEVVFCEEMNTLRGTLKKYSRL</sequence>
<evidence type="ECO:0000313" key="1">
    <source>
        <dbReference type="EMBL" id="RIE00197.1"/>
    </source>
</evidence>
<name>A0A398CJZ0_9BACL</name>
<dbReference type="SUPFAM" id="SSF55729">
    <property type="entry name" value="Acyl-CoA N-acyltransferases (Nat)"/>
    <property type="match status" value="1"/>
</dbReference>
<dbReference type="EMBL" id="QXJM01000063">
    <property type="protein sequence ID" value="RIE00197.1"/>
    <property type="molecule type" value="Genomic_DNA"/>
</dbReference>
<dbReference type="Proteomes" id="UP000266340">
    <property type="component" value="Unassembled WGS sequence"/>
</dbReference>
<dbReference type="OrthoDB" id="2968015at2"/>
<dbReference type="InterPro" id="IPR016181">
    <property type="entry name" value="Acyl_CoA_acyltransferase"/>
</dbReference>
<keyword evidence="2" id="KW-1185">Reference proteome</keyword>
<evidence type="ECO:0008006" key="3">
    <source>
        <dbReference type="Google" id="ProtNLM"/>
    </source>
</evidence>
<dbReference type="RefSeq" id="WP_119152651.1">
    <property type="nucleotide sequence ID" value="NZ_JBHSOV010000008.1"/>
</dbReference>
<protein>
    <recommendedName>
        <fullName evidence="3">GNAT family N-acetyltransferase</fullName>
    </recommendedName>
</protein>
<proteinExistence type="predicted"/>
<dbReference type="AlphaFoldDB" id="A0A398CJZ0"/>